<name>A0ACC3NAV0_9PEZI</name>
<accession>A0ACC3NAV0</accession>
<protein>
    <submittedName>
        <fullName evidence="1">Uncharacterized protein</fullName>
    </submittedName>
</protein>
<evidence type="ECO:0000313" key="2">
    <source>
        <dbReference type="Proteomes" id="UP001281147"/>
    </source>
</evidence>
<dbReference type="Proteomes" id="UP001281147">
    <property type="component" value="Unassembled WGS sequence"/>
</dbReference>
<reference evidence="1" key="1">
    <citation type="submission" date="2023-07" db="EMBL/GenBank/DDBJ databases">
        <title>Black Yeasts Isolated from many extreme environments.</title>
        <authorList>
            <person name="Coleine C."/>
            <person name="Stajich J.E."/>
            <person name="Selbmann L."/>
        </authorList>
    </citation>
    <scope>NUCLEOTIDE SEQUENCE</scope>
    <source>
        <strain evidence="1">CCFEE 5714</strain>
    </source>
</reference>
<evidence type="ECO:0000313" key="1">
    <source>
        <dbReference type="EMBL" id="KAK3713479.1"/>
    </source>
</evidence>
<proteinExistence type="predicted"/>
<comment type="caution">
    <text evidence="1">The sequence shown here is derived from an EMBL/GenBank/DDBJ whole genome shotgun (WGS) entry which is preliminary data.</text>
</comment>
<sequence>MWLPLDDPVVYVSIGMLGVLIIIFIILLTVVQRRSAQEIWRSVRRPKRHTDEVLNTDDCSVDSDPLVRPPKVGNEEPDLEMGEREHMIPQQPVPAKAKVAGPAKAVRFSSILDRRSPATNNDLSDDADIADSDKYSLNSVHDSWHGRDSDGFEPAPIGRRSMSDRQRAELYYEVV</sequence>
<organism evidence="1 2">
    <name type="scientific">Vermiconidia calcicola</name>
    <dbReference type="NCBI Taxonomy" id="1690605"/>
    <lineage>
        <taxon>Eukaryota</taxon>
        <taxon>Fungi</taxon>
        <taxon>Dikarya</taxon>
        <taxon>Ascomycota</taxon>
        <taxon>Pezizomycotina</taxon>
        <taxon>Dothideomycetes</taxon>
        <taxon>Dothideomycetidae</taxon>
        <taxon>Mycosphaerellales</taxon>
        <taxon>Extremaceae</taxon>
        <taxon>Vermiconidia</taxon>
    </lineage>
</organism>
<dbReference type="EMBL" id="JAUTXU010000062">
    <property type="protein sequence ID" value="KAK3713479.1"/>
    <property type="molecule type" value="Genomic_DNA"/>
</dbReference>
<keyword evidence="2" id="KW-1185">Reference proteome</keyword>
<gene>
    <name evidence="1" type="ORF">LTR37_008437</name>
</gene>